<reference evidence="1" key="1">
    <citation type="submission" date="2017-07" db="EMBL/GenBank/DDBJ databases">
        <authorList>
            <person name="Mikheyev A."/>
            <person name="Grau M."/>
        </authorList>
    </citation>
    <scope>NUCLEOTIDE SEQUENCE</scope>
    <source>
        <tissue evidence="1">Venom_gland</tissue>
    </source>
</reference>
<dbReference type="AlphaFoldDB" id="A0A2D4M1X0"/>
<dbReference type="Gene3D" id="3.60.10.10">
    <property type="entry name" value="Endonuclease/exonuclease/phosphatase"/>
    <property type="match status" value="1"/>
</dbReference>
<accession>A0A2D4M1X0</accession>
<dbReference type="InterPro" id="IPR036691">
    <property type="entry name" value="Endo/exonu/phosph_ase_sf"/>
</dbReference>
<reference evidence="1" key="2">
    <citation type="submission" date="2017-11" db="EMBL/GenBank/DDBJ databases">
        <title>Coralsnake Venomics: Analyses of Venom Gland Transcriptomes and Proteomes of Six Brazilian Taxa.</title>
        <authorList>
            <person name="Aird S.D."/>
            <person name="Jorge da Silva N."/>
            <person name="Qiu L."/>
            <person name="Villar-Briones A."/>
            <person name="Aparecida-Saddi V."/>
            <person name="Campos-Telles M.P."/>
            <person name="Grau M."/>
            <person name="Mikheyev A.S."/>
        </authorList>
    </citation>
    <scope>NUCLEOTIDE SEQUENCE</scope>
    <source>
        <tissue evidence="1">Venom_gland</tissue>
    </source>
</reference>
<organism evidence="1">
    <name type="scientific">Micrurus spixii</name>
    <name type="common">Amazon coral snake</name>
    <dbReference type="NCBI Taxonomy" id="129469"/>
    <lineage>
        <taxon>Eukaryota</taxon>
        <taxon>Metazoa</taxon>
        <taxon>Chordata</taxon>
        <taxon>Craniata</taxon>
        <taxon>Vertebrata</taxon>
        <taxon>Euteleostomi</taxon>
        <taxon>Lepidosauria</taxon>
        <taxon>Squamata</taxon>
        <taxon>Bifurcata</taxon>
        <taxon>Unidentata</taxon>
        <taxon>Episquamata</taxon>
        <taxon>Toxicofera</taxon>
        <taxon>Serpentes</taxon>
        <taxon>Colubroidea</taxon>
        <taxon>Elapidae</taxon>
        <taxon>Elapinae</taxon>
        <taxon>Micrurus</taxon>
    </lineage>
</organism>
<dbReference type="SUPFAM" id="SSF56219">
    <property type="entry name" value="DNase I-like"/>
    <property type="match status" value="1"/>
</dbReference>
<name>A0A2D4M1X0_9SAUR</name>
<protein>
    <recommendedName>
        <fullName evidence="2">Endonuclease/exonuclease/phosphatase domain-containing protein</fullName>
    </recommendedName>
</protein>
<evidence type="ECO:0008006" key="2">
    <source>
        <dbReference type="Google" id="ProtNLM"/>
    </source>
</evidence>
<proteinExistence type="predicted"/>
<sequence>MDGGITLLLLNINGLNSPTKRKQTFRKLINQKADITCLQEVHISKQHAHLLEATKLGKLHLALTNQKKKGLAVYIQNWLNPNLLYNDEDGRILFIEITIEKDDIIGINLCPKY</sequence>
<evidence type="ECO:0000313" key="1">
    <source>
        <dbReference type="EMBL" id="LAB27325.1"/>
    </source>
</evidence>
<dbReference type="EMBL" id="IACM01062218">
    <property type="protein sequence ID" value="LAB27325.1"/>
    <property type="molecule type" value="Transcribed_RNA"/>
</dbReference>